<dbReference type="PROSITE" id="PS00958">
    <property type="entry name" value="TRANSALDOLASE_2"/>
    <property type="match status" value="1"/>
</dbReference>
<comment type="catalytic activity">
    <reaction evidence="10 11">
        <text>D-sedoheptulose 7-phosphate + D-glyceraldehyde 3-phosphate = D-erythrose 4-phosphate + beta-D-fructose 6-phosphate</text>
        <dbReference type="Rhea" id="RHEA:17053"/>
        <dbReference type="ChEBI" id="CHEBI:16897"/>
        <dbReference type="ChEBI" id="CHEBI:57483"/>
        <dbReference type="ChEBI" id="CHEBI:57634"/>
        <dbReference type="ChEBI" id="CHEBI:59776"/>
        <dbReference type="EC" id="2.2.1.2"/>
    </reaction>
</comment>
<keyword evidence="6 11" id="KW-0963">Cytoplasm</keyword>
<gene>
    <name evidence="12" type="primary">tal_2</name>
    <name evidence="11" type="synonym">tal</name>
    <name evidence="12" type="ORF">GCM10009843_22300</name>
</gene>
<dbReference type="Pfam" id="PF00923">
    <property type="entry name" value="TAL_FSA"/>
    <property type="match status" value="1"/>
</dbReference>
<dbReference type="PANTHER" id="PTHR10683">
    <property type="entry name" value="TRANSALDOLASE"/>
    <property type="match status" value="1"/>
</dbReference>
<comment type="subcellular location">
    <subcellularLocation>
        <location evidence="2 11">Cytoplasm</location>
    </subcellularLocation>
</comment>
<dbReference type="CDD" id="cd00955">
    <property type="entry name" value="Transaldolase_like"/>
    <property type="match status" value="1"/>
</dbReference>
<evidence type="ECO:0000256" key="7">
    <source>
        <dbReference type="ARBA" id="ARBA00022679"/>
    </source>
</evidence>
<dbReference type="PIRSF" id="PIRSF036915">
    <property type="entry name" value="Trnald_Bac_Plnt"/>
    <property type="match status" value="1"/>
</dbReference>
<evidence type="ECO:0000256" key="2">
    <source>
        <dbReference type="ARBA" id="ARBA00004496"/>
    </source>
</evidence>
<keyword evidence="9 11" id="KW-0704">Schiff base</keyword>
<evidence type="ECO:0000256" key="11">
    <source>
        <dbReference type="HAMAP-Rule" id="MF_00493"/>
    </source>
</evidence>
<keyword evidence="7 11" id="KW-0808">Transferase</keyword>
<dbReference type="NCBIfam" id="TIGR00876">
    <property type="entry name" value="tal_mycobact"/>
    <property type="match status" value="1"/>
</dbReference>
<comment type="similarity">
    <text evidence="4 11">Belongs to the transaldolase family. Type 2 subfamily.</text>
</comment>
<keyword evidence="13" id="KW-1185">Reference proteome</keyword>
<evidence type="ECO:0000256" key="6">
    <source>
        <dbReference type="ARBA" id="ARBA00022490"/>
    </source>
</evidence>
<evidence type="ECO:0000256" key="8">
    <source>
        <dbReference type="ARBA" id="ARBA00023126"/>
    </source>
</evidence>
<reference evidence="13" key="1">
    <citation type="journal article" date="2019" name="Int. J. Syst. Evol. Microbiol.">
        <title>The Global Catalogue of Microorganisms (GCM) 10K type strain sequencing project: providing services to taxonomists for standard genome sequencing and annotation.</title>
        <authorList>
            <consortium name="The Broad Institute Genomics Platform"/>
            <consortium name="The Broad Institute Genome Sequencing Center for Infectious Disease"/>
            <person name="Wu L."/>
            <person name="Ma J."/>
        </authorList>
    </citation>
    <scope>NUCLEOTIDE SEQUENCE [LARGE SCALE GENOMIC DNA]</scope>
    <source>
        <strain evidence="13">JCM 16021</strain>
    </source>
</reference>
<evidence type="ECO:0000313" key="12">
    <source>
        <dbReference type="EMBL" id="GAA2125016.1"/>
    </source>
</evidence>
<dbReference type="HAMAP" id="MF_00493">
    <property type="entry name" value="Transaldolase_2"/>
    <property type="match status" value="1"/>
</dbReference>
<dbReference type="InterPro" id="IPR018225">
    <property type="entry name" value="Transaldolase_AS"/>
</dbReference>
<comment type="caution">
    <text evidence="12">The sequence shown here is derived from an EMBL/GenBank/DDBJ whole genome shotgun (WGS) entry which is preliminary data.</text>
</comment>
<dbReference type="RefSeq" id="WP_344303793.1">
    <property type="nucleotide sequence ID" value="NZ_BAAAQQ010000011.1"/>
</dbReference>
<sequence>MASLNRLYEEHGQSPWLDNLARPHLKDGTISDLIIRGVRGITANPTIVAKAIESSDAYDDQLHHELAAGHTPEDAYWDLAIADVVDASERLRPIYEASEGADGFVSIEVAPYLAHDTQATVQAARELHQRIDRPNLLVKIPATAAGVPAIEAMVAEGRSINVTLVFSLARYRQVLEAYLSGLESLARRDGDLSTVHGVASFFVSRVDTEVDRRLEEIGTPEAIALRGQAAIAQAKLAYQLFRHTHSGERWERLADRGARVQRPLWASTSTKNPRYPDTLYVDNLIGPDTVNTLQEGTLQAFEDHGTLTRMIDVGLEPAELAMWTLAQNGVDLDDVGRTLEREGIAAFEASFTHVLATLEAKSQNPVRASSYEPSPG</sequence>
<accession>A0ABP5K4S1</accession>
<dbReference type="NCBIfam" id="NF002881">
    <property type="entry name" value="PRK03343.1"/>
    <property type="match status" value="1"/>
</dbReference>
<dbReference type="InterPro" id="IPR013785">
    <property type="entry name" value="Aldolase_TIM"/>
</dbReference>
<evidence type="ECO:0000256" key="9">
    <source>
        <dbReference type="ARBA" id="ARBA00023270"/>
    </source>
</evidence>
<dbReference type="InterPro" id="IPR004732">
    <property type="entry name" value="Transaldolase_2"/>
</dbReference>
<organism evidence="12 13">
    <name type="scientific">Nocardioides bigeumensis</name>
    <dbReference type="NCBI Taxonomy" id="433657"/>
    <lineage>
        <taxon>Bacteria</taxon>
        <taxon>Bacillati</taxon>
        <taxon>Actinomycetota</taxon>
        <taxon>Actinomycetes</taxon>
        <taxon>Propionibacteriales</taxon>
        <taxon>Nocardioidaceae</taxon>
        <taxon>Nocardioides</taxon>
    </lineage>
</organism>
<dbReference type="EMBL" id="BAAAQQ010000011">
    <property type="protein sequence ID" value="GAA2125016.1"/>
    <property type="molecule type" value="Genomic_DNA"/>
</dbReference>
<feature type="active site" description="Schiff-base intermediate with substrate" evidence="11">
    <location>
        <position position="139"/>
    </location>
</feature>
<name>A0ABP5K4S1_9ACTN</name>
<evidence type="ECO:0000256" key="1">
    <source>
        <dbReference type="ARBA" id="ARBA00003518"/>
    </source>
</evidence>
<comment type="function">
    <text evidence="1 11">Transaldolase is important for the balance of metabolites in the pentose-phosphate pathway.</text>
</comment>
<dbReference type="Gene3D" id="3.20.20.70">
    <property type="entry name" value="Aldolase class I"/>
    <property type="match status" value="1"/>
</dbReference>
<dbReference type="InterPro" id="IPR001585">
    <property type="entry name" value="TAL/FSA"/>
</dbReference>
<comment type="pathway">
    <text evidence="3 11">Carbohydrate degradation; pentose phosphate pathway; D-glyceraldehyde 3-phosphate and beta-D-fructose 6-phosphate from D-ribose 5-phosphate and D-xylulose 5-phosphate (non-oxidative stage): step 2/3.</text>
</comment>
<evidence type="ECO:0000256" key="3">
    <source>
        <dbReference type="ARBA" id="ARBA00004857"/>
    </source>
</evidence>
<evidence type="ECO:0000256" key="10">
    <source>
        <dbReference type="ARBA" id="ARBA00048810"/>
    </source>
</evidence>
<evidence type="ECO:0000313" key="13">
    <source>
        <dbReference type="Proteomes" id="UP001500575"/>
    </source>
</evidence>
<proteinExistence type="inferred from homology"/>
<protein>
    <recommendedName>
        <fullName evidence="5 11">Transaldolase</fullName>
        <ecNumber evidence="5 11">2.2.1.2</ecNumber>
    </recommendedName>
</protein>
<dbReference type="Proteomes" id="UP001500575">
    <property type="component" value="Unassembled WGS sequence"/>
</dbReference>
<evidence type="ECO:0000256" key="4">
    <source>
        <dbReference type="ARBA" id="ARBA00008426"/>
    </source>
</evidence>
<keyword evidence="8 11" id="KW-0570">Pentose shunt</keyword>
<dbReference type="SUPFAM" id="SSF51569">
    <property type="entry name" value="Aldolase"/>
    <property type="match status" value="1"/>
</dbReference>
<dbReference type="PANTHER" id="PTHR10683:SF31">
    <property type="entry name" value="TRANSALDOLASE"/>
    <property type="match status" value="1"/>
</dbReference>
<dbReference type="EC" id="2.2.1.2" evidence="5 11"/>
<evidence type="ECO:0000256" key="5">
    <source>
        <dbReference type="ARBA" id="ARBA00013151"/>
    </source>
</evidence>